<accession>A0AAD8EP25</accession>
<keyword evidence="1" id="KW-0732">Signal</keyword>
<reference evidence="2" key="2">
    <citation type="submission" date="2023-05" db="EMBL/GenBank/DDBJ databases">
        <authorList>
            <person name="Fouks B."/>
        </authorList>
    </citation>
    <scope>NUCLEOTIDE SEQUENCE</scope>
    <source>
        <strain evidence="2">Stay&amp;Tobe</strain>
        <tissue evidence="2">Testes</tissue>
    </source>
</reference>
<name>A0AAD8EP25_DIPPU</name>
<proteinExistence type="predicted"/>
<comment type="caution">
    <text evidence="2">The sequence shown here is derived from an EMBL/GenBank/DDBJ whole genome shotgun (WGS) entry which is preliminary data.</text>
</comment>
<feature type="signal peptide" evidence="1">
    <location>
        <begin position="1"/>
        <end position="23"/>
    </location>
</feature>
<protein>
    <submittedName>
        <fullName evidence="2">Uncharacterized protein</fullName>
    </submittedName>
</protein>
<evidence type="ECO:0000256" key="1">
    <source>
        <dbReference type="SAM" id="SignalP"/>
    </source>
</evidence>
<organism evidence="2 3">
    <name type="scientific">Diploptera punctata</name>
    <name type="common">Pacific beetle cockroach</name>
    <dbReference type="NCBI Taxonomy" id="6984"/>
    <lineage>
        <taxon>Eukaryota</taxon>
        <taxon>Metazoa</taxon>
        <taxon>Ecdysozoa</taxon>
        <taxon>Arthropoda</taxon>
        <taxon>Hexapoda</taxon>
        <taxon>Insecta</taxon>
        <taxon>Pterygota</taxon>
        <taxon>Neoptera</taxon>
        <taxon>Polyneoptera</taxon>
        <taxon>Dictyoptera</taxon>
        <taxon>Blattodea</taxon>
        <taxon>Blaberoidea</taxon>
        <taxon>Blaberidae</taxon>
        <taxon>Diplopterinae</taxon>
        <taxon>Diploptera</taxon>
    </lineage>
</organism>
<dbReference type="AlphaFoldDB" id="A0AAD8EP25"/>
<sequence length="315" mass="34061">DCWIYHHISHCLLLIVCCVITQSHETHYNSANFAALLSSLPALKRYGGESKITRRSPLNLGYVVGLGNVHHTLSHHETTINHGVSKVPQLLSKVQSHSISPSLAHTLLSHNSKPALTHASRIIAHDLTVTHPTSRHSIMKVVSVPKTSSSRDLNHGPVGGLEHLEHSLVPAIAHVTSLTEHGPKTILDHTLLPVVSIDHKQSHGVSKQSTLTLTPECLTQTTVEVNHGEHVSPEHALSHDESVSHALVHKVSTITHDPDALIAHDVTVTHITDGVLLTPVVEHKSVHHNIFRTHLGGYGVGIDFGGHGGGHGFYV</sequence>
<reference evidence="2" key="1">
    <citation type="journal article" date="2023" name="IScience">
        <title>Live-bearing cockroach genome reveals convergent evolutionary mechanisms linked to viviparity in insects and beyond.</title>
        <authorList>
            <person name="Fouks B."/>
            <person name="Harrison M.C."/>
            <person name="Mikhailova A.A."/>
            <person name="Marchal E."/>
            <person name="English S."/>
            <person name="Carruthers M."/>
            <person name="Jennings E.C."/>
            <person name="Chiamaka E.L."/>
            <person name="Frigard R.A."/>
            <person name="Pippel M."/>
            <person name="Attardo G.M."/>
            <person name="Benoit J.B."/>
            <person name="Bornberg-Bauer E."/>
            <person name="Tobe S.S."/>
        </authorList>
    </citation>
    <scope>NUCLEOTIDE SEQUENCE</scope>
    <source>
        <strain evidence="2">Stay&amp;Tobe</strain>
    </source>
</reference>
<dbReference type="EMBL" id="JASPKZ010001974">
    <property type="protein sequence ID" value="KAJ9596682.1"/>
    <property type="molecule type" value="Genomic_DNA"/>
</dbReference>
<keyword evidence="3" id="KW-1185">Reference proteome</keyword>
<gene>
    <name evidence="2" type="ORF">L9F63_012286</name>
</gene>
<evidence type="ECO:0000313" key="3">
    <source>
        <dbReference type="Proteomes" id="UP001233999"/>
    </source>
</evidence>
<evidence type="ECO:0000313" key="2">
    <source>
        <dbReference type="EMBL" id="KAJ9596682.1"/>
    </source>
</evidence>
<feature type="non-terminal residue" evidence="2">
    <location>
        <position position="1"/>
    </location>
</feature>
<feature type="chain" id="PRO_5041983370" evidence="1">
    <location>
        <begin position="24"/>
        <end position="315"/>
    </location>
</feature>
<dbReference type="Proteomes" id="UP001233999">
    <property type="component" value="Unassembled WGS sequence"/>
</dbReference>